<protein>
    <submittedName>
        <fullName evidence="2">Uncharacterized protein</fullName>
    </submittedName>
</protein>
<accession>A0A2P2L4Y2</accession>
<evidence type="ECO:0000256" key="1">
    <source>
        <dbReference type="SAM" id="MobiDB-lite"/>
    </source>
</evidence>
<dbReference type="EMBL" id="GGEC01032525">
    <property type="protein sequence ID" value="MBX13009.1"/>
    <property type="molecule type" value="Transcribed_RNA"/>
</dbReference>
<feature type="region of interest" description="Disordered" evidence="1">
    <location>
        <begin position="1"/>
        <end position="46"/>
    </location>
</feature>
<evidence type="ECO:0000313" key="2">
    <source>
        <dbReference type="EMBL" id="MBX13009.1"/>
    </source>
</evidence>
<dbReference type="AlphaFoldDB" id="A0A2P2L4Y2"/>
<reference evidence="2" key="1">
    <citation type="submission" date="2018-02" db="EMBL/GenBank/DDBJ databases">
        <title>Rhizophora mucronata_Transcriptome.</title>
        <authorList>
            <person name="Meera S.P."/>
            <person name="Sreeshan A."/>
            <person name="Augustine A."/>
        </authorList>
    </citation>
    <scope>NUCLEOTIDE SEQUENCE</scope>
    <source>
        <tissue evidence="2">Leaf</tissue>
    </source>
</reference>
<name>A0A2P2L4Y2_RHIMU</name>
<proteinExistence type="predicted"/>
<sequence length="46" mass="4791">MGEFSQAMLNGNLGEASEALKQPNFDPSDRANGEQLLGAHGTGRSS</sequence>
<organism evidence="2">
    <name type="scientific">Rhizophora mucronata</name>
    <name type="common">Asiatic mangrove</name>
    <dbReference type="NCBI Taxonomy" id="61149"/>
    <lineage>
        <taxon>Eukaryota</taxon>
        <taxon>Viridiplantae</taxon>
        <taxon>Streptophyta</taxon>
        <taxon>Embryophyta</taxon>
        <taxon>Tracheophyta</taxon>
        <taxon>Spermatophyta</taxon>
        <taxon>Magnoliopsida</taxon>
        <taxon>eudicotyledons</taxon>
        <taxon>Gunneridae</taxon>
        <taxon>Pentapetalae</taxon>
        <taxon>rosids</taxon>
        <taxon>fabids</taxon>
        <taxon>Malpighiales</taxon>
        <taxon>Rhizophoraceae</taxon>
        <taxon>Rhizophora</taxon>
    </lineage>
</organism>